<gene>
    <name evidence="29" type="primary">BUB1</name>
</gene>
<accession>A0A452R3V5</accession>
<evidence type="ECO:0000256" key="12">
    <source>
        <dbReference type="ARBA" id="ARBA00022777"/>
    </source>
</evidence>
<evidence type="ECO:0000256" key="16">
    <source>
        <dbReference type="ARBA" id="ARBA00022843"/>
    </source>
</evidence>
<evidence type="ECO:0000256" key="23">
    <source>
        <dbReference type="ARBA" id="ARBA00074401"/>
    </source>
</evidence>
<keyword evidence="12" id="KW-0418">Kinase</keyword>
<evidence type="ECO:0000256" key="22">
    <source>
        <dbReference type="ARBA" id="ARBA00062095"/>
    </source>
</evidence>
<dbReference type="SMART" id="SM00777">
    <property type="entry name" value="Mad3_BUB1_I"/>
    <property type="match status" value="1"/>
</dbReference>
<dbReference type="SMART" id="SM00220">
    <property type="entry name" value="S_TKc"/>
    <property type="match status" value="1"/>
</dbReference>
<keyword evidence="5" id="KW-0723">Serine/threonine-protein kinase</keyword>
<keyword evidence="19" id="KW-0137">Centromere</keyword>
<evidence type="ECO:0000313" key="30">
    <source>
        <dbReference type="Proteomes" id="UP000291022"/>
    </source>
</evidence>
<dbReference type="Gene3D" id="1.10.510.10">
    <property type="entry name" value="Transferase(Phosphotransferase) domain 1"/>
    <property type="match status" value="1"/>
</dbReference>
<keyword evidence="7" id="KW-0132">Cell division</keyword>
<dbReference type="PROSITE" id="PS51489">
    <property type="entry name" value="BUB1_N"/>
    <property type="match status" value="1"/>
</dbReference>
<keyword evidence="6" id="KW-0597">Phosphoprotein</keyword>
<keyword evidence="10 25" id="KW-0547">Nucleotide-binding</keyword>
<protein>
    <recommendedName>
        <fullName evidence="23">Mitotic checkpoint serine/threonine-protein kinase BUB1</fullName>
        <ecNumber evidence="3">2.7.11.1</ecNumber>
    </recommendedName>
    <alternativeName>
        <fullName evidence="24">BUB1A</fullName>
    </alternativeName>
</protein>
<evidence type="ECO:0000256" key="20">
    <source>
        <dbReference type="ARBA" id="ARBA00047899"/>
    </source>
</evidence>
<dbReference type="GO" id="GO:0000940">
    <property type="term" value="C:outer kinetochore"/>
    <property type="evidence" value="ECO:0007669"/>
    <property type="project" value="Ensembl"/>
</dbReference>
<reference evidence="29" key="3">
    <citation type="submission" date="2025-09" db="UniProtKB">
        <authorList>
            <consortium name="Ensembl"/>
        </authorList>
    </citation>
    <scope>IDENTIFICATION</scope>
</reference>
<evidence type="ECO:0000256" key="7">
    <source>
        <dbReference type="ARBA" id="ARBA00022618"/>
    </source>
</evidence>
<keyword evidence="9" id="KW-0053">Apoptosis</keyword>
<dbReference type="InterPro" id="IPR017441">
    <property type="entry name" value="Protein_kinase_ATP_BS"/>
</dbReference>
<evidence type="ECO:0000256" key="17">
    <source>
        <dbReference type="ARBA" id="ARBA00023242"/>
    </source>
</evidence>
<feature type="binding site" evidence="25">
    <location>
        <position position="821"/>
    </location>
    <ligand>
        <name>ATP</name>
        <dbReference type="ChEBI" id="CHEBI:30616"/>
    </ligand>
</feature>
<evidence type="ECO:0000256" key="9">
    <source>
        <dbReference type="ARBA" id="ARBA00022703"/>
    </source>
</evidence>
<evidence type="ECO:0000256" key="3">
    <source>
        <dbReference type="ARBA" id="ARBA00012513"/>
    </source>
</evidence>
<evidence type="ECO:0000256" key="19">
    <source>
        <dbReference type="ARBA" id="ARBA00023328"/>
    </source>
</evidence>
<evidence type="ECO:0000256" key="26">
    <source>
        <dbReference type="SAM" id="MobiDB-lite"/>
    </source>
</evidence>
<evidence type="ECO:0000256" key="21">
    <source>
        <dbReference type="ARBA" id="ARBA00048679"/>
    </source>
</evidence>
<keyword evidence="13" id="KW-0159">Chromosome partition</keyword>
<dbReference type="SUPFAM" id="SSF56112">
    <property type="entry name" value="Protein kinase-like (PK-like)"/>
    <property type="match status" value="1"/>
</dbReference>
<evidence type="ECO:0000256" key="13">
    <source>
        <dbReference type="ARBA" id="ARBA00022829"/>
    </source>
</evidence>
<dbReference type="GO" id="GO:0005524">
    <property type="term" value="F:ATP binding"/>
    <property type="evidence" value="ECO:0007669"/>
    <property type="project" value="UniProtKB-UniRule"/>
</dbReference>
<comment type="catalytic activity">
    <reaction evidence="21">
        <text>L-seryl-[protein] + ATP = O-phospho-L-seryl-[protein] + ADP + H(+)</text>
        <dbReference type="Rhea" id="RHEA:17989"/>
        <dbReference type="Rhea" id="RHEA-COMP:9863"/>
        <dbReference type="Rhea" id="RHEA-COMP:11604"/>
        <dbReference type="ChEBI" id="CHEBI:15378"/>
        <dbReference type="ChEBI" id="CHEBI:29999"/>
        <dbReference type="ChEBI" id="CHEBI:30616"/>
        <dbReference type="ChEBI" id="CHEBI:83421"/>
        <dbReference type="ChEBI" id="CHEBI:456216"/>
        <dbReference type="EC" id="2.7.11.1"/>
    </reaction>
</comment>
<dbReference type="InterPro" id="IPR015661">
    <property type="entry name" value="Bub1/Mad3"/>
</dbReference>
<dbReference type="GO" id="GO:0004674">
    <property type="term" value="F:protein serine/threonine kinase activity"/>
    <property type="evidence" value="ECO:0007669"/>
    <property type="project" value="UniProtKB-KW"/>
</dbReference>
<feature type="domain" description="Protein kinase" evidence="27">
    <location>
        <begin position="787"/>
        <end position="1071"/>
    </location>
</feature>
<dbReference type="PROSITE" id="PS00107">
    <property type="entry name" value="PROTEIN_KINASE_ATP"/>
    <property type="match status" value="1"/>
</dbReference>
<organism evidence="29 30">
    <name type="scientific">Ursus americanus</name>
    <name type="common">American black bear</name>
    <name type="synonym">Euarctos americanus</name>
    <dbReference type="NCBI Taxonomy" id="9643"/>
    <lineage>
        <taxon>Eukaryota</taxon>
        <taxon>Metazoa</taxon>
        <taxon>Chordata</taxon>
        <taxon>Craniata</taxon>
        <taxon>Vertebrata</taxon>
        <taxon>Euteleostomi</taxon>
        <taxon>Mammalia</taxon>
        <taxon>Eutheria</taxon>
        <taxon>Laurasiatheria</taxon>
        <taxon>Carnivora</taxon>
        <taxon>Caniformia</taxon>
        <taxon>Ursidae</taxon>
        <taxon>Ursus</taxon>
    </lineage>
</organism>
<evidence type="ECO:0000256" key="6">
    <source>
        <dbReference type="ARBA" id="ARBA00022553"/>
    </source>
</evidence>
<evidence type="ECO:0000313" key="29">
    <source>
        <dbReference type="Ensembl" id="ENSUAMP00000012945.1"/>
    </source>
</evidence>
<dbReference type="AlphaFoldDB" id="A0A452R3V5"/>
<dbReference type="STRING" id="9643.ENSUAMP00000012945"/>
<feature type="domain" description="BUB1 N-terminal" evidence="28">
    <location>
        <begin position="11"/>
        <end position="182"/>
    </location>
</feature>
<feature type="region of interest" description="Disordered" evidence="26">
    <location>
        <begin position="434"/>
        <end position="461"/>
    </location>
</feature>
<keyword evidence="15 25" id="KW-0067">ATP-binding</keyword>
<evidence type="ECO:0000256" key="15">
    <source>
        <dbReference type="ARBA" id="ARBA00022840"/>
    </source>
</evidence>
<dbReference type="PROSITE" id="PS50011">
    <property type="entry name" value="PROTEIN_KINASE_DOM"/>
    <property type="match status" value="1"/>
</dbReference>
<evidence type="ECO:0000256" key="14">
    <source>
        <dbReference type="ARBA" id="ARBA00022838"/>
    </source>
</evidence>
<evidence type="ECO:0000256" key="5">
    <source>
        <dbReference type="ARBA" id="ARBA00022527"/>
    </source>
</evidence>
<evidence type="ECO:0000256" key="18">
    <source>
        <dbReference type="ARBA" id="ARBA00023306"/>
    </source>
</evidence>
<keyword evidence="16" id="KW-0832">Ubl conjugation</keyword>
<evidence type="ECO:0000256" key="25">
    <source>
        <dbReference type="PROSITE-ProRule" id="PRU10141"/>
    </source>
</evidence>
<dbReference type="InterPro" id="IPR000719">
    <property type="entry name" value="Prot_kinase_dom"/>
</dbReference>
<reference evidence="30" key="1">
    <citation type="submission" date="2016-06" db="EMBL/GenBank/DDBJ databases">
        <title>De novo assembly and RNA-Seq shows season-dependent expression and editing in black bear kidneys.</title>
        <authorList>
            <person name="Korstanje R."/>
            <person name="Srivastava A."/>
            <person name="Sarsani V.K."/>
            <person name="Sheehan S.M."/>
            <person name="Seger R.L."/>
            <person name="Barter M.E."/>
            <person name="Lindqvist C."/>
            <person name="Brody L.C."/>
            <person name="Mullikin J.C."/>
        </authorList>
    </citation>
    <scope>NUCLEOTIDE SEQUENCE [LARGE SCALE GENOMIC DNA]</scope>
</reference>
<dbReference type="GeneTree" id="ENSGT00940000157865"/>
<evidence type="ECO:0000256" key="4">
    <source>
        <dbReference type="ARBA" id="ARBA00022454"/>
    </source>
</evidence>
<dbReference type="PROSITE" id="PS00108">
    <property type="entry name" value="PROTEIN_KINASE_ST"/>
    <property type="match status" value="1"/>
</dbReference>
<evidence type="ECO:0000256" key="1">
    <source>
        <dbReference type="ARBA" id="ARBA00004123"/>
    </source>
</evidence>
<dbReference type="Pfam" id="PF08311">
    <property type="entry name" value="Mad3_BUB1_I"/>
    <property type="match status" value="1"/>
</dbReference>
<dbReference type="Ensembl" id="ENSUAMT00000014523.1">
    <property type="protein sequence ID" value="ENSUAMP00000012945.1"/>
    <property type="gene ID" value="ENSUAMG00000010434.1"/>
</dbReference>
<dbReference type="Pfam" id="PF00069">
    <property type="entry name" value="Pkinase"/>
    <property type="match status" value="1"/>
</dbReference>
<dbReference type="GO" id="GO:0006915">
    <property type="term" value="P:apoptotic process"/>
    <property type="evidence" value="ECO:0007669"/>
    <property type="project" value="UniProtKB-KW"/>
</dbReference>
<keyword evidence="18" id="KW-0131">Cell cycle</keyword>
<dbReference type="GO" id="GO:0007094">
    <property type="term" value="P:mitotic spindle assembly checkpoint signaling"/>
    <property type="evidence" value="ECO:0007669"/>
    <property type="project" value="Ensembl"/>
</dbReference>
<dbReference type="GO" id="GO:0051754">
    <property type="term" value="P:meiotic sister chromatid cohesion, centromeric"/>
    <property type="evidence" value="ECO:0007669"/>
    <property type="project" value="TreeGrafter"/>
</dbReference>
<dbReference type="InterPro" id="IPR013212">
    <property type="entry name" value="Mad3/Bub1_I"/>
</dbReference>
<dbReference type="InterPro" id="IPR008271">
    <property type="entry name" value="Ser/Thr_kinase_AS"/>
</dbReference>
<dbReference type="Gene3D" id="1.25.40.430">
    <property type="match status" value="1"/>
</dbReference>
<keyword evidence="30" id="KW-1185">Reference proteome</keyword>
<evidence type="ECO:0000256" key="10">
    <source>
        <dbReference type="ARBA" id="ARBA00022741"/>
    </source>
</evidence>
<keyword evidence="11" id="KW-0498">Mitosis</keyword>
<comment type="catalytic activity">
    <reaction evidence="20">
        <text>L-threonyl-[protein] + ATP = O-phospho-L-threonyl-[protein] + ADP + H(+)</text>
        <dbReference type="Rhea" id="RHEA:46608"/>
        <dbReference type="Rhea" id="RHEA-COMP:11060"/>
        <dbReference type="Rhea" id="RHEA-COMP:11605"/>
        <dbReference type="ChEBI" id="CHEBI:15378"/>
        <dbReference type="ChEBI" id="CHEBI:30013"/>
        <dbReference type="ChEBI" id="CHEBI:30616"/>
        <dbReference type="ChEBI" id="CHEBI:61977"/>
        <dbReference type="ChEBI" id="CHEBI:456216"/>
        <dbReference type="EC" id="2.7.11.1"/>
    </reaction>
</comment>
<dbReference type="GO" id="GO:0005654">
    <property type="term" value="C:nucleoplasm"/>
    <property type="evidence" value="ECO:0007669"/>
    <property type="project" value="Ensembl"/>
</dbReference>
<dbReference type="Proteomes" id="UP000291022">
    <property type="component" value="Unassembled WGS sequence"/>
</dbReference>
<evidence type="ECO:0000259" key="28">
    <source>
        <dbReference type="PROSITE" id="PS51489"/>
    </source>
</evidence>
<proteinExistence type="predicted"/>
<dbReference type="InterPro" id="IPR011009">
    <property type="entry name" value="Kinase-like_dom_sf"/>
</dbReference>
<evidence type="ECO:0000256" key="11">
    <source>
        <dbReference type="ARBA" id="ARBA00022776"/>
    </source>
</evidence>
<dbReference type="PANTHER" id="PTHR14030">
    <property type="entry name" value="MITOTIC CHECKPOINT SERINE/THREONINE-PROTEIN KINASE BUB1"/>
    <property type="match status" value="1"/>
</dbReference>
<evidence type="ECO:0000256" key="8">
    <source>
        <dbReference type="ARBA" id="ARBA00022679"/>
    </source>
</evidence>
<dbReference type="EC" id="2.7.11.1" evidence="3"/>
<keyword evidence="8" id="KW-0808">Transferase</keyword>
<comment type="subunit">
    <text evidence="22">Interacts with BUB3 and KNL1. Interacts (when phosphorylated) with PLK1. The BUB1-BUB3 complex interacts with MAD1L1.</text>
</comment>
<name>A0A452R3V5_URSAM</name>
<evidence type="ECO:0000256" key="24">
    <source>
        <dbReference type="ARBA" id="ARBA00079871"/>
    </source>
</evidence>
<dbReference type="FunFam" id="1.25.40.430:FF:000001">
    <property type="entry name" value="Mitotic checkpoint serine/threonine-protein kinase BUB1"/>
    <property type="match status" value="1"/>
</dbReference>
<keyword evidence="17" id="KW-0539">Nucleus</keyword>
<dbReference type="Gene3D" id="6.10.130.20">
    <property type="match status" value="1"/>
</dbReference>
<dbReference type="GO" id="GO:0140995">
    <property type="term" value="F:histone H2A kinase activity"/>
    <property type="evidence" value="ECO:0007669"/>
    <property type="project" value="Ensembl"/>
</dbReference>
<dbReference type="GO" id="GO:0007059">
    <property type="term" value="P:chromosome segregation"/>
    <property type="evidence" value="ECO:0007669"/>
    <property type="project" value="UniProtKB-KW"/>
</dbReference>
<dbReference type="GO" id="GO:0051301">
    <property type="term" value="P:cell division"/>
    <property type="evidence" value="ECO:0007669"/>
    <property type="project" value="UniProtKB-KW"/>
</dbReference>
<keyword evidence="4" id="KW-0158">Chromosome</keyword>
<sequence>MDNPENVFQMFEAHMQSYKGDDPLGEWESYMQWVEENFPENKEYLTTLLEHLMKEFLDKKKYHNDPRFINYCLKFAQYNSDLHQFFEFLYNHGIGTMSSPLYVAWAGHLEGQGELQHASAVFRRGLQNQAEPRELLQQHYRLFQARLTETHLPSQARTSEPLHDAQILNQMTTSKSNPGNNSACISKNQGSEVSGVVSSACDKESKKEQRVIMISKSEYSARASSAARADVQQVVMYCKEKLLRGESEFSFEELRAQKYNQRRKHEQWVNEDRHYMKRKEANAFEEQLLKQKMDELHKKLHQVVETSQENLPVFQERSEVNPAYMGPSVGSQEEMRAPSLPAINHQTSKNMGEKPRETTPIVPLPTANAVTAALVSPAISQSVSPPVPLAAQPVTDSMFTVARKDDRCVTKSTHEFKPQSGAEIKEGSETHKVVNTGSFHTTPNTSLGTVQATPSRVQPSPTVHTKEALGFIMNMFQAPTLPDISDDKDEWPSLDQNEDAFEAQFQKNARSSGAWGVNKIISSLSSAFPVFEDGNKENYGLPQPKNKPAGARTFGERSVSRFPSKPNEVPHAGEFLDDSTVWGVRCDRTLAPSPKSPGHFTAAAQLASTPFIKPPADAGPALEDKENVVTKECTHVTLDSREENMAGPSKDRKFSPIQEKSLEPAFPADVSSAPLLRGSQPAAGGVLTSEVVQSLEACKLTDTNLVIAEEPPDASAGRRAERMQTSSLENVDASNLTVENPWDDTLILELLSGLSKPVRSYPNTYEWQCKLPAIKPKTEIQLGSLLVYVDHLLGEGAFAQVYEVTHGEVNDTKNKQKFVLKVQKPGNPWEFYIGTQLMERLKPSMRHMFIQFYSAHFFQNGISVFIIRDSTLLMPQALVLSFAVRMLFMMEQVHDCEIIHGDIKPDNFILGNRFLEQDGDDDDVSAGLALIDLGQSIDMKLFPKGTTFTGKCETSGFQCTEMLSNKPWTYQIDYFGVAATVYCMLFGTYMKVKNEGGVWKPEGLFRRLPHLDMWSEFFHIMLNIPDCHHLPSLDLLRQKLNKIFQQHYTNKIKTLRNRLIVLLLEYKRSRK</sequence>
<dbReference type="OMA" id="NCEKGVG"/>
<reference evidence="29" key="2">
    <citation type="submission" date="2025-08" db="UniProtKB">
        <authorList>
            <consortium name="Ensembl"/>
        </authorList>
    </citation>
    <scope>IDENTIFICATION</scope>
</reference>
<feature type="region of interest" description="Disordered" evidence="26">
    <location>
        <begin position="538"/>
        <end position="573"/>
    </location>
</feature>
<dbReference type="GO" id="GO:0005829">
    <property type="term" value="C:cytosol"/>
    <property type="evidence" value="ECO:0007669"/>
    <property type="project" value="Ensembl"/>
</dbReference>
<keyword evidence="14" id="KW-0995">Kinetochore</keyword>
<comment type="subcellular location">
    <subcellularLocation>
        <location evidence="2">Chromosome</location>
        <location evidence="2">Centromere</location>
        <location evidence="2">Kinetochore</location>
    </subcellularLocation>
    <subcellularLocation>
        <location evidence="1">Nucleus</location>
    </subcellularLocation>
</comment>
<dbReference type="GO" id="GO:2000720">
    <property type="term" value="P:positive regulation of maintenance of mitotic sister chromatid cohesion, centromeric"/>
    <property type="evidence" value="ECO:0007669"/>
    <property type="project" value="Ensembl"/>
</dbReference>
<evidence type="ECO:0000256" key="2">
    <source>
        <dbReference type="ARBA" id="ARBA00004629"/>
    </source>
</evidence>
<dbReference type="FunFam" id="1.10.510.10:FF:000390">
    <property type="entry name" value="Mitotic checkpoint serine/threonine-protein kinase BUB1"/>
    <property type="match status" value="1"/>
</dbReference>
<dbReference type="PANTHER" id="PTHR14030:SF26">
    <property type="entry name" value="MITOTIC CHECKPOINT SERINE_THREONINE-PROTEIN KINASE BUB1"/>
    <property type="match status" value="1"/>
</dbReference>
<evidence type="ECO:0000259" key="27">
    <source>
        <dbReference type="PROSITE" id="PS50011"/>
    </source>
</evidence>